<dbReference type="PANTHER" id="PTHR40469:SF2">
    <property type="entry name" value="GALACTOSE-BINDING DOMAIN-LIKE SUPERFAMILY PROTEIN"/>
    <property type="match status" value="1"/>
</dbReference>
<dbReference type="Gene3D" id="3.40.50.880">
    <property type="match status" value="1"/>
</dbReference>
<evidence type="ECO:0000259" key="1">
    <source>
        <dbReference type="Pfam" id="PF06283"/>
    </source>
</evidence>
<protein>
    <recommendedName>
        <fullName evidence="1">ThuA-like domain-containing protein</fullName>
    </recommendedName>
</protein>
<sequence>MANAVILSGHGRYDDPFHPFIDTSQALADLLVDEGFTVEIVHDTDARLAAGLDGVDLLVVHTGDPWRSLVDATLLPERERRTPAPDVLAAERANLAEAVERGIGLLGMHAAAASLRDLPQWRELLDGEWDGEFSFHPPMGVASLHVHRDAHPVVAGIDDFELVDERYTDLVLGEHVVPLVEHTYDDEQHPLVWAREVGRCRIVYDALGHDLRSYESPEHRRLLANAVRWLTEARP</sequence>
<dbReference type="Proteomes" id="UP001144396">
    <property type="component" value="Unassembled WGS sequence"/>
</dbReference>
<keyword evidence="3" id="KW-1185">Reference proteome</keyword>
<dbReference type="SUPFAM" id="SSF52317">
    <property type="entry name" value="Class I glutamine amidotransferase-like"/>
    <property type="match status" value="1"/>
</dbReference>
<dbReference type="PANTHER" id="PTHR40469">
    <property type="entry name" value="SECRETED GLYCOSYL HYDROLASE"/>
    <property type="match status" value="1"/>
</dbReference>
<dbReference type="RefSeq" id="WP_281882248.1">
    <property type="nucleotide sequence ID" value="NZ_BSDP01000001.1"/>
</dbReference>
<gene>
    <name evidence="2" type="ORF">ARHIZOSPH14_04930</name>
</gene>
<dbReference type="AlphaFoldDB" id="A0A9W6FN91"/>
<evidence type="ECO:0000313" key="2">
    <source>
        <dbReference type="EMBL" id="GLI26251.1"/>
    </source>
</evidence>
<accession>A0A9W6FN91</accession>
<feature type="domain" description="ThuA-like" evidence="1">
    <location>
        <begin position="21"/>
        <end position="229"/>
    </location>
</feature>
<name>A0A9W6FN91_9MICO</name>
<organism evidence="2 3">
    <name type="scientific">Agromyces rhizosphaerae</name>
    <dbReference type="NCBI Taxonomy" id="88374"/>
    <lineage>
        <taxon>Bacteria</taxon>
        <taxon>Bacillati</taxon>
        <taxon>Actinomycetota</taxon>
        <taxon>Actinomycetes</taxon>
        <taxon>Micrococcales</taxon>
        <taxon>Microbacteriaceae</taxon>
        <taxon>Agromyces</taxon>
    </lineage>
</organism>
<reference evidence="2" key="1">
    <citation type="submission" date="2022-12" db="EMBL/GenBank/DDBJ databases">
        <title>Reference genome sequencing for broad-spectrum identification of bacterial and archaeal isolates by mass spectrometry.</title>
        <authorList>
            <person name="Sekiguchi Y."/>
            <person name="Tourlousse D.M."/>
        </authorList>
    </citation>
    <scope>NUCLEOTIDE SEQUENCE</scope>
    <source>
        <strain evidence="2">14</strain>
    </source>
</reference>
<dbReference type="InterPro" id="IPR029062">
    <property type="entry name" value="Class_I_gatase-like"/>
</dbReference>
<dbReference type="InterPro" id="IPR029010">
    <property type="entry name" value="ThuA-like"/>
</dbReference>
<comment type="caution">
    <text evidence="2">The sequence shown here is derived from an EMBL/GenBank/DDBJ whole genome shotgun (WGS) entry which is preliminary data.</text>
</comment>
<proteinExistence type="predicted"/>
<dbReference type="Pfam" id="PF06283">
    <property type="entry name" value="ThuA"/>
    <property type="match status" value="1"/>
</dbReference>
<evidence type="ECO:0000313" key="3">
    <source>
        <dbReference type="Proteomes" id="UP001144396"/>
    </source>
</evidence>
<dbReference type="EMBL" id="BSDP01000001">
    <property type="protein sequence ID" value="GLI26251.1"/>
    <property type="molecule type" value="Genomic_DNA"/>
</dbReference>